<protein>
    <submittedName>
        <fullName evidence="2">Uncharacterized protein</fullName>
    </submittedName>
</protein>
<comment type="caution">
    <text evidence="2">The sequence shown here is derived from an EMBL/GenBank/DDBJ whole genome shotgun (WGS) entry which is preliminary data.</text>
</comment>
<reference evidence="2 3" key="1">
    <citation type="journal article" date="2022" name="G3 (Bethesda)">
        <title>Whole-genome sequence and methylome profiling of the almond [Prunus dulcis (Mill.) D.A. Webb] cultivar 'Nonpareil'.</title>
        <authorList>
            <person name="D'Amico-Willman K.M."/>
            <person name="Ouma W.Z."/>
            <person name="Meulia T."/>
            <person name="Sideli G.M."/>
            <person name="Gradziel T.M."/>
            <person name="Fresnedo-Ramirez J."/>
        </authorList>
    </citation>
    <scope>NUCLEOTIDE SEQUENCE [LARGE SCALE GENOMIC DNA]</scope>
    <source>
        <strain evidence="2">Clone GOH B32 T37-40</strain>
    </source>
</reference>
<dbReference type="EMBL" id="JAJFAZ020000008">
    <property type="protein sequence ID" value="KAI5313447.1"/>
    <property type="molecule type" value="Genomic_DNA"/>
</dbReference>
<feature type="compositionally biased region" description="Basic and acidic residues" evidence="1">
    <location>
        <begin position="1"/>
        <end position="16"/>
    </location>
</feature>
<evidence type="ECO:0000256" key="1">
    <source>
        <dbReference type="SAM" id="MobiDB-lite"/>
    </source>
</evidence>
<name>A0AAD4YKH2_PRUDU</name>
<feature type="region of interest" description="Disordered" evidence="1">
    <location>
        <begin position="58"/>
        <end position="107"/>
    </location>
</feature>
<accession>A0AAD4YKH2</accession>
<feature type="compositionally biased region" description="Acidic residues" evidence="1">
    <location>
        <begin position="64"/>
        <end position="88"/>
    </location>
</feature>
<evidence type="ECO:0000313" key="2">
    <source>
        <dbReference type="EMBL" id="KAI5313447.1"/>
    </source>
</evidence>
<keyword evidence="3" id="KW-1185">Reference proteome</keyword>
<dbReference type="AlphaFoldDB" id="A0AAD4YKH2"/>
<sequence length="107" mass="12263">MFKFRDDEEDERKTMRYSDSALTGKKTKSFLWEIEIFNRVWKQCMSALSLLSLPPRLLSRPFSDDDEEGEGGDDDGEGHIDDNDDEGEPIPSSTTTTTRGRNRSLEL</sequence>
<evidence type="ECO:0000313" key="3">
    <source>
        <dbReference type="Proteomes" id="UP001054821"/>
    </source>
</evidence>
<dbReference type="Proteomes" id="UP001054821">
    <property type="component" value="Chromosome 8"/>
</dbReference>
<feature type="region of interest" description="Disordered" evidence="1">
    <location>
        <begin position="1"/>
        <end position="22"/>
    </location>
</feature>
<proteinExistence type="predicted"/>
<gene>
    <name evidence="2" type="ORF">L3X38_042623</name>
</gene>
<organism evidence="2 3">
    <name type="scientific">Prunus dulcis</name>
    <name type="common">Almond</name>
    <name type="synonym">Amygdalus dulcis</name>
    <dbReference type="NCBI Taxonomy" id="3755"/>
    <lineage>
        <taxon>Eukaryota</taxon>
        <taxon>Viridiplantae</taxon>
        <taxon>Streptophyta</taxon>
        <taxon>Embryophyta</taxon>
        <taxon>Tracheophyta</taxon>
        <taxon>Spermatophyta</taxon>
        <taxon>Magnoliopsida</taxon>
        <taxon>eudicotyledons</taxon>
        <taxon>Gunneridae</taxon>
        <taxon>Pentapetalae</taxon>
        <taxon>rosids</taxon>
        <taxon>fabids</taxon>
        <taxon>Rosales</taxon>
        <taxon>Rosaceae</taxon>
        <taxon>Amygdaloideae</taxon>
        <taxon>Amygdaleae</taxon>
        <taxon>Prunus</taxon>
    </lineage>
</organism>